<dbReference type="InterPro" id="IPR006115">
    <property type="entry name" value="6PGDH_NADP-bd"/>
</dbReference>
<dbReference type="PANTHER" id="PTHR43580">
    <property type="entry name" value="OXIDOREDUCTASE GLYR1-RELATED"/>
    <property type="match status" value="1"/>
</dbReference>
<dbReference type="Pfam" id="PF21761">
    <property type="entry name" value="RedAm-like_C"/>
    <property type="match status" value="1"/>
</dbReference>
<dbReference type="Pfam" id="PF03446">
    <property type="entry name" value="NAD_binding_2"/>
    <property type="match status" value="1"/>
</dbReference>
<dbReference type="PIRSF" id="PIRSF000103">
    <property type="entry name" value="HIBADH"/>
    <property type="match status" value="1"/>
</dbReference>
<dbReference type="SUPFAM" id="SSF48179">
    <property type="entry name" value="6-phosphogluconate dehydrogenase C-terminal domain-like"/>
    <property type="match status" value="1"/>
</dbReference>
<dbReference type="GO" id="GO:0050661">
    <property type="term" value="F:NADP binding"/>
    <property type="evidence" value="ECO:0007669"/>
    <property type="project" value="InterPro"/>
</dbReference>
<name>A0A344L2P5_9PSEU</name>
<proteinExistence type="inferred from homology"/>
<dbReference type="SUPFAM" id="SSF51735">
    <property type="entry name" value="NAD(P)-binding Rossmann-fold domains"/>
    <property type="match status" value="1"/>
</dbReference>
<gene>
    <name evidence="5" type="ORF">A4R43_07060</name>
</gene>
<evidence type="ECO:0000256" key="2">
    <source>
        <dbReference type="ARBA" id="ARBA00023002"/>
    </source>
</evidence>
<accession>A0A344L2P5</accession>
<evidence type="ECO:0000313" key="6">
    <source>
        <dbReference type="Proteomes" id="UP000250434"/>
    </source>
</evidence>
<keyword evidence="6" id="KW-1185">Reference proteome</keyword>
<evidence type="ECO:0000259" key="4">
    <source>
        <dbReference type="Pfam" id="PF21761"/>
    </source>
</evidence>
<comment type="similarity">
    <text evidence="1">Belongs to the HIBADH-related family.</text>
</comment>
<dbReference type="KEGG" id="aab:A4R43_07060"/>
<feature type="domain" description="6-phosphogluconate dehydrogenase NADP-binding" evidence="3">
    <location>
        <begin position="5"/>
        <end position="152"/>
    </location>
</feature>
<sequence length="287" mass="30490">MIKNVTVLGLGPMGRAMARTFLRDGYRVTVWNRTASKADALVAEGAHRPATVREAVAASELVVLSLTDYDAMYTLLEPATDTLPGRVLVNLSSDTPEQARAAAKWAAGHGAAHLTGGVQASPPQIGQPGAYTFYSGPREVFDAHREALSVLTETDYRGEDPGLAAAYYQLTMDLFWTTTLGWLHSLALANAHGISADDFLPHAASLLGGLPEFLTFYSPRIDAGEYAGDAERLTMAAASVDHVVRTAEDAGVDTTLPEALRAAVRRGIAAGHGENSATSLVEVFRKP</sequence>
<dbReference type="GO" id="GO:0016491">
    <property type="term" value="F:oxidoreductase activity"/>
    <property type="evidence" value="ECO:0007669"/>
    <property type="project" value="UniProtKB-KW"/>
</dbReference>
<evidence type="ECO:0000313" key="5">
    <source>
        <dbReference type="EMBL" id="AXB42319.1"/>
    </source>
</evidence>
<dbReference type="InterPro" id="IPR048666">
    <property type="entry name" value="RedAm-like_C"/>
</dbReference>
<dbReference type="PANTHER" id="PTHR43580:SF2">
    <property type="entry name" value="CYTOKINE-LIKE NUCLEAR FACTOR N-PAC"/>
    <property type="match status" value="1"/>
</dbReference>
<keyword evidence="2" id="KW-0560">Oxidoreductase</keyword>
<reference evidence="5 6" key="1">
    <citation type="submission" date="2016-04" db="EMBL/GenBank/DDBJ databases">
        <title>Complete genome sequence and analysis of deep-sea sediment isolate, Amycolatopsis sp. WP1.</title>
        <authorList>
            <person name="Wang H."/>
            <person name="Chen S."/>
            <person name="Wu Q."/>
        </authorList>
    </citation>
    <scope>NUCLEOTIDE SEQUENCE [LARGE SCALE GENOMIC DNA]</scope>
    <source>
        <strain evidence="5 6">WP1</strain>
    </source>
</reference>
<dbReference type="InterPro" id="IPR036291">
    <property type="entry name" value="NAD(P)-bd_dom_sf"/>
</dbReference>
<evidence type="ECO:0000259" key="3">
    <source>
        <dbReference type="Pfam" id="PF03446"/>
    </source>
</evidence>
<dbReference type="InterPro" id="IPR051265">
    <property type="entry name" value="HIBADH-related_NP60_sf"/>
</dbReference>
<organism evidence="5 6">
    <name type="scientific">Amycolatopsis albispora</name>
    <dbReference type="NCBI Taxonomy" id="1804986"/>
    <lineage>
        <taxon>Bacteria</taxon>
        <taxon>Bacillati</taxon>
        <taxon>Actinomycetota</taxon>
        <taxon>Actinomycetes</taxon>
        <taxon>Pseudonocardiales</taxon>
        <taxon>Pseudonocardiaceae</taxon>
        <taxon>Amycolatopsis</taxon>
    </lineage>
</organism>
<dbReference type="EMBL" id="CP015163">
    <property type="protein sequence ID" value="AXB42319.1"/>
    <property type="molecule type" value="Genomic_DNA"/>
</dbReference>
<dbReference type="InterPro" id="IPR015815">
    <property type="entry name" value="HIBADH-related"/>
</dbReference>
<protein>
    <submittedName>
        <fullName evidence="5">6-phosphogluconate dehydrogenase</fullName>
    </submittedName>
</protein>
<dbReference type="RefSeq" id="WP_113691593.1">
    <property type="nucleotide sequence ID" value="NZ_CP015163.1"/>
</dbReference>
<dbReference type="Gene3D" id="3.40.50.720">
    <property type="entry name" value="NAD(P)-binding Rossmann-like Domain"/>
    <property type="match status" value="1"/>
</dbReference>
<dbReference type="InterPro" id="IPR008927">
    <property type="entry name" value="6-PGluconate_DH-like_C_sf"/>
</dbReference>
<dbReference type="OrthoDB" id="9135493at2"/>
<dbReference type="InterPro" id="IPR013328">
    <property type="entry name" value="6PGD_dom2"/>
</dbReference>
<dbReference type="Proteomes" id="UP000250434">
    <property type="component" value="Chromosome"/>
</dbReference>
<dbReference type="AlphaFoldDB" id="A0A344L2P5"/>
<evidence type="ECO:0000256" key="1">
    <source>
        <dbReference type="ARBA" id="ARBA00009080"/>
    </source>
</evidence>
<feature type="domain" description="NADPH-dependent reductive aminase-like C-terminal" evidence="4">
    <location>
        <begin position="160"/>
        <end position="286"/>
    </location>
</feature>
<dbReference type="Gene3D" id="1.10.1040.10">
    <property type="entry name" value="N-(1-d-carboxylethyl)-l-norvaline Dehydrogenase, domain 2"/>
    <property type="match status" value="1"/>
</dbReference>